<dbReference type="Proteomes" id="UP000694240">
    <property type="component" value="Chromosome 11"/>
</dbReference>
<keyword evidence="1" id="KW-0732">Signal</keyword>
<accession>A0A8T1Z2A6</accession>
<comment type="caution">
    <text evidence="2">The sequence shown here is derived from an EMBL/GenBank/DDBJ whole genome shotgun (WGS) entry which is preliminary data.</text>
</comment>
<protein>
    <submittedName>
        <fullName evidence="2">Uncharacterized protein</fullName>
    </submittedName>
</protein>
<evidence type="ECO:0000256" key="1">
    <source>
        <dbReference type="SAM" id="SignalP"/>
    </source>
</evidence>
<name>A0A8T1Z2A6_9BRAS</name>
<organism evidence="2 3">
    <name type="scientific">Arabidopsis thaliana x Arabidopsis arenosa</name>
    <dbReference type="NCBI Taxonomy" id="1240361"/>
    <lineage>
        <taxon>Eukaryota</taxon>
        <taxon>Viridiplantae</taxon>
        <taxon>Streptophyta</taxon>
        <taxon>Embryophyta</taxon>
        <taxon>Tracheophyta</taxon>
        <taxon>Spermatophyta</taxon>
        <taxon>Magnoliopsida</taxon>
        <taxon>eudicotyledons</taxon>
        <taxon>Gunneridae</taxon>
        <taxon>Pentapetalae</taxon>
        <taxon>rosids</taxon>
        <taxon>malvids</taxon>
        <taxon>Brassicales</taxon>
        <taxon>Brassicaceae</taxon>
        <taxon>Camelineae</taxon>
        <taxon>Arabidopsis</taxon>
    </lineage>
</organism>
<keyword evidence="3" id="KW-1185">Reference proteome</keyword>
<dbReference type="AlphaFoldDB" id="A0A8T1Z2A6"/>
<sequence>ITIPPFLNSAIFSFVHIILLQSLQMASVEVEKIVSNTEEKTSTETPKETVYTDDSATAVEVEIKGEEVAKVEKETEKIEIAPVKEEKPVEISAVVEEKDAKPAA</sequence>
<evidence type="ECO:0000313" key="2">
    <source>
        <dbReference type="EMBL" id="KAG7552911.1"/>
    </source>
</evidence>
<proteinExistence type="predicted"/>
<evidence type="ECO:0000313" key="3">
    <source>
        <dbReference type="Proteomes" id="UP000694240"/>
    </source>
</evidence>
<gene>
    <name evidence="2" type="ORF">ISN45_Aa06g034870</name>
</gene>
<dbReference type="EMBL" id="JAEFBK010000011">
    <property type="protein sequence ID" value="KAG7552911.1"/>
    <property type="molecule type" value="Genomic_DNA"/>
</dbReference>
<feature type="signal peptide" evidence="1">
    <location>
        <begin position="1"/>
        <end position="30"/>
    </location>
</feature>
<feature type="non-terminal residue" evidence="2">
    <location>
        <position position="104"/>
    </location>
</feature>
<feature type="chain" id="PRO_5035782345" evidence="1">
    <location>
        <begin position="31"/>
        <end position="104"/>
    </location>
</feature>
<reference evidence="2 3" key="1">
    <citation type="submission" date="2020-12" db="EMBL/GenBank/DDBJ databases">
        <title>Concerted genomic and epigenomic changes stabilize Arabidopsis allopolyploids.</title>
        <authorList>
            <person name="Chen Z."/>
        </authorList>
    </citation>
    <scope>NUCLEOTIDE SEQUENCE [LARGE SCALE GENOMIC DNA]</scope>
    <source>
        <strain evidence="2">Allo738</strain>
        <tissue evidence="2">Leaf</tissue>
    </source>
</reference>